<sequence length="309" mass="34669">MGKEHHINGYTNDGFETVAESFKSNFKSGWENVGAAFAVYYKGNLVVDLWGGYADKSCRRMWREDTITTIFSCTKSIASICVAMLVERGLCDYSDKVIKFWPEFSSNGKDDITIEMILAHKAGVPYFTPKLELADIIDGDRMSRIIEEEAPKFEPGSKTAYHPLTFGWLVDQDFTIYNNPDTRIVGQPGVNGIASARALAHVHQLVMEGSIISKDMLNKLSKPLFENEFDHTIGEIQNKGHGFMYTKSPTGSWQIGHMGVGGQVARMDPENNVVLAYLTNGLKAGTGEHVFTYNRLERKIYDCIEKLRE</sequence>
<dbReference type="PANTHER" id="PTHR43319:SF3">
    <property type="entry name" value="BETA-LACTAMASE-RELATED DOMAIN-CONTAINING PROTEIN"/>
    <property type="match status" value="1"/>
</dbReference>
<evidence type="ECO:0000313" key="2">
    <source>
        <dbReference type="Proteomes" id="UP000095283"/>
    </source>
</evidence>
<accession>A0A1I7XUP7</accession>
<dbReference type="SUPFAM" id="SSF56601">
    <property type="entry name" value="beta-lactamase/transpeptidase-like"/>
    <property type="match status" value="1"/>
</dbReference>
<dbReference type="InterPro" id="IPR001466">
    <property type="entry name" value="Beta-lactam-related"/>
</dbReference>
<evidence type="ECO:0000259" key="1">
    <source>
        <dbReference type="Pfam" id="PF00144"/>
    </source>
</evidence>
<reference evidence="3" key="1">
    <citation type="submission" date="2016-11" db="UniProtKB">
        <authorList>
            <consortium name="WormBaseParasite"/>
        </authorList>
    </citation>
    <scope>IDENTIFICATION</scope>
</reference>
<dbReference type="Gene3D" id="3.40.710.10">
    <property type="entry name" value="DD-peptidase/beta-lactamase superfamily"/>
    <property type="match status" value="2"/>
</dbReference>
<dbReference type="AlphaFoldDB" id="A0A1I7XUP7"/>
<protein>
    <submittedName>
        <fullName evidence="3">Beta-lactamase domain-containing protein</fullName>
    </submittedName>
</protein>
<keyword evidence="2" id="KW-1185">Reference proteome</keyword>
<feature type="domain" description="Beta-lactamase-related" evidence="1">
    <location>
        <begin position="23"/>
        <end position="170"/>
    </location>
</feature>
<proteinExistence type="predicted"/>
<organism evidence="2 3">
    <name type="scientific">Heterorhabditis bacteriophora</name>
    <name type="common">Entomopathogenic nematode worm</name>
    <dbReference type="NCBI Taxonomy" id="37862"/>
    <lineage>
        <taxon>Eukaryota</taxon>
        <taxon>Metazoa</taxon>
        <taxon>Ecdysozoa</taxon>
        <taxon>Nematoda</taxon>
        <taxon>Chromadorea</taxon>
        <taxon>Rhabditida</taxon>
        <taxon>Rhabditina</taxon>
        <taxon>Rhabditomorpha</taxon>
        <taxon>Strongyloidea</taxon>
        <taxon>Heterorhabditidae</taxon>
        <taxon>Heterorhabditis</taxon>
    </lineage>
</organism>
<name>A0A1I7XUP7_HETBA</name>
<evidence type="ECO:0000313" key="3">
    <source>
        <dbReference type="WBParaSite" id="Hba_21203"/>
    </source>
</evidence>
<feature type="domain" description="Beta-lactamase-related" evidence="1">
    <location>
        <begin position="182"/>
        <end position="284"/>
    </location>
</feature>
<dbReference type="WBParaSite" id="Hba_21203">
    <property type="protein sequence ID" value="Hba_21203"/>
    <property type="gene ID" value="Hba_21203"/>
</dbReference>
<dbReference type="Pfam" id="PF00144">
    <property type="entry name" value="Beta-lactamase"/>
    <property type="match status" value="2"/>
</dbReference>
<dbReference type="InterPro" id="IPR052907">
    <property type="entry name" value="Beta-lactamase/esterase"/>
</dbReference>
<dbReference type="Proteomes" id="UP000095283">
    <property type="component" value="Unplaced"/>
</dbReference>
<dbReference type="PANTHER" id="PTHR43319">
    <property type="entry name" value="BETA-LACTAMASE-RELATED"/>
    <property type="match status" value="1"/>
</dbReference>
<dbReference type="InterPro" id="IPR012338">
    <property type="entry name" value="Beta-lactam/transpept-like"/>
</dbReference>